<keyword evidence="3" id="KW-1185">Reference proteome</keyword>
<dbReference type="SUPFAM" id="SSF52047">
    <property type="entry name" value="RNI-like"/>
    <property type="match status" value="1"/>
</dbReference>
<dbReference type="Gene3D" id="3.80.10.10">
    <property type="entry name" value="Ribonuclease Inhibitor"/>
    <property type="match status" value="1"/>
</dbReference>
<dbReference type="EMBL" id="CDMY01000517">
    <property type="protein sequence ID" value="CEM19632.1"/>
    <property type="molecule type" value="Genomic_DNA"/>
</dbReference>
<dbReference type="OrthoDB" id="332618at2759"/>
<dbReference type="Pfam" id="PF13516">
    <property type="entry name" value="LRR_6"/>
    <property type="match status" value="2"/>
</dbReference>
<accession>A0A0G4FWV4</accession>
<proteinExistence type="predicted"/>
<reference evidence="2 3" key="1">
    <citation type="submission" date="2014-11" db="EMBL/GenBank/DDBJ databases">
        <authorList>
            <person name="Zhu J."/>
            <person name="Qi W."/>
            <person name="Song R."/>
        </authorList>
    </citation>
    <scope>NUCLEOTIDE SEQUENCE [LARGE SCALE GENOMIC DNA]</scope>
</reference>
<dbReference type="STRING" id="1169540.A0A0G4FWV4"/>
<protein>
    <submittedName>
        <fullName evidence="2">Uncharacterized protein</fullName>
    </submittedName>
</protein>
<evidence type="ECO:0000256" key="1">
    <source>
        <dbReference type="SAM" id="MobiDB-lite"/>
    </source>
</evidence>
<feature type="region of interest" description="Disordered" evidence="1">
    <location>
        <begin position="308"/>
        <end position="482"/>
    </location>
</feature>
<evidence type="ECO:0000313" key="2">
    <source>
        <dbReference type="EMBL" id="CEM19632.1"/>
    </source>
</evidence>
<gene>
    <name evidence="2" type="ORF">Vbra_9515</name>
</gene>
<feature type="region of interest" description="Disordered" evidence="1">
    <location>
        <begin position="36"/>
        <end position="71"/>
    </location>
</feature>
<name>A0A0G4FWV4_VITBC</name>
<evidence type="ECO:0000313" key="3">
    <source>
        <dbReference type="Proteomes" id="UP000041254"/>
    </source>
</evidence>
<dbReference type="Proteomes" id="UP000041254">
    <property type="component" value="Unassembled WGS sequence"/>
</dbReference>
<feature type="compositionally biased region" description="Basic and acidic residues" evidence="1">
    <location>
        <begin position="454"/>
        <end position="463"/>
    </location>
</feature>
<feature type="compositionally biased region" description="Low complexity" evidence="1">
    <location>
        <begin position="340"/>
        <end position="361"/>
    </location>
</feature>
<dbReference type="InterPro" id="IPR032675">
    <property type="entry name" value="LRR_dom_sf"/>
</dbReference>
<dbReference type="InParanoid" id="A0A0G4FWV4"/>
<dbReference type="InterPro" id="IPR001611">
    <property type="entry name" value="Leu-rich_rpt"/>
</dbReference>
<organism evidence="2 3">
    <name type="scientific">Vitrella brassicaformis (strain CCMP3155)</name>
    <dbReference type="NCBI Taxonomy" id="1169540"/>
    <lineage>
        <taxon>Eukaryota</taxon>
        <taxon>Sar</taxon>
        <taxon>Alveolata</taxon>
        <taxon>Colpodellida</taxon>
        <taxon>Vitrellaceae</taxon>
        <taxon>Vitrella</taxon>
    </lineage>
</organism>
<feature type="compositionally biased region" description="Low complexity" evidence="1">
    <location>
        <begin position="403"/>
        <end position="413"/>
    </location>
</feature>
<dbReference type="VEuPathDB" id="CryptoDB:Vbra_9515"/>
<feature type="compositionally biased region" description="Basic and acidic residues" evidence="1">
    <location>
        <begin position="390"/>
        <end position="401"/>
    </location>
</feature>
<sequence length="482" mass="53317">MSHQGLWGHRLAVANSCRPFLRGGRKRIKSWRSSMLHSYPPSHHHRHNGHGPPPHHMGGHHTHGPPFGGRPGRIMEVDVERRVLELRLGGMMMDDGQLEEYCRWISSQLTNVRTEFQLGAMDAIIATVDVSSNKITDAGVKMLTDMFDKWRIHARVLKLFKNRITDAGAKMLAKYVWMNPSPICEVHLSHNQLTEDGMKIILDTFCKHDAYPGFMRLNDKFDIVGRNQALKDGSANGARRWIPVWLRLENNQPRDVFSVLDWMDRNGVTYCLVGQERLCNAYKCHKSGNTRQQEIKIHLAKALFPDIDSRARTRGPRYTPSRIQQPAYVPKAAPTPSPSASPSSSPSTAPTPTTQQSPPAAMAMATRDSTACNTPEPECNNIVMEEADRDDTHEEQGDGGKDNNNISISTSTNTHKKEARDSGESAETTEEVMAGQEAGHDGHGDGDGGAGGEAAKEGNHDDTEINNDNTTAAAVVEDEATE</sequence>
<dbReference type="AlphaFoldDB" id="A0A0G4FWV4"/>